<keyword evidence="2" id="KW-1185">Reference proteome</keyword>
<evidence type="ECO:0000313" key="2">
    <source>
        <dbReference type="Proteomes" id="UP001280121"/>
    </source>
</evidence>
<gene>
    <name evidence="1" type="ORF">Ddye_020539</name>
</gene>
<comment type="caution">
    <text evidence="1">The sequence shown here is derived from an EMBL/GenBank/DDBJ whole genome shotgun (WGS) entry which is preliminary data.</text>
</comment>
<accession>A0AAD9WVG6</accession>
<protein>
    <submittedName>
        <fullName evidence="1">Uncharacterized protein</fullName>
    </submittedName>
</protein>
<proteinExistence type="predicted"/>
<organism evidence="1 2">
    <name type="scientific">Dipteronia dyeriana</name>
    <dbReference type="NCBI Taxonomy" id="168575"/>
    <lineage>
        <taxon>Eukaryota</taxon>
        <taxon>Viridiplantae</taxon>
        <taxon>Streptophyta</taxon>
        <taxon>Embryophyta</taxon>
        <taxon>Tracheophyta</taxon>
        <taxon>Spermatophyta</taxon>
        <taxon>Magnoliopsida</taxon>
        <taxon>eudicotyledons</taxon>
        <taxon>Gunneridae</taxon>
        <taxon>Pentapetalae</taxon>
        <taxon>rosids</taxon>
        <taxon>malvids</taxon>
        <taxon>Sapindales</taxon>
        <taxon>Sapindaceae</taxon>
        <taxon>Hippocastanoideae</taxon>
        <taxon>Acereae</taxon>
        <taxon>Dipteronia</taxon>
    </lineage>
</organism>
<name>A0AAD9WVG6_9ROSI</name>
<sequence>MYKDKSRLMGDMTVTANKTDFKQMKASGRGINSLTGFNGSADSKGLVFGLNGNVIFEGTGSNGNASFKGDCVKVLVTRPRGGVNGWLHWLPVSLHKKANYLVKRICGDSRFQLTSSVKNDRVQNFLKNIKIKGVKKDGVVLDKDVAYLAKGFMDEASGGRGVSS</sequence>
<dbReference type="Proteomes" id="UP001280121">
    <property type="component" value="Unassembled WGS sequence"/>
</dbReference>
<dbReference type="EMBL" id="JANJYI010000006">
    <property type="protein sequence ID" value="KAK2645344.1"/>
    <property type="molecule type" value="Genomic_DNA"/>
</dbReference>
<reference evidence="1" key="1">
    <citation type="journal article" date="2023" name="Plant J.">
        <title>Genome sequences and population genomics provide insights into the demographic history, inbreeding, and mutation load of two 'living fossil' tree species of Dipteronia.</title>
        <authorList>
            <person name="Feng Y."/>
            <person name="Comes H.P."/>
            <person name="Chen J."/>
            <person name="Zhu S."/>
            <person name="Lu R."/>
            <person name="Zhang X."/>
            <person name="Li P."/>
            <person name="Qiu J."/>
            <person name="Olsen K.M."/>
            <person name="Qiu Y."/>
        </authorList>
    </citation>
    <scope>NUCLEOTIDE SEQUENCE</scope>
    <source>
        <strain evidence="1">KIB01</strain>
    </source>
</reference>
<dbReference type="AlphaFoldDB" id="A0AAD9WVG6"/>
<evidence type="ECO:0000313" key="1">
    <source>
        <dbReference type="EMBL" id="KAK2645344.1"/>
    </source>
</evidence>